<reference evidence="1 2" key="1">
    <citation type="submission" date="2018-11" db="EMBL/GenBank/DDBJ databases">
        <title>Draft genome sequence of Ferruginibacter sp. BO-59.</title>
        <authorList>
            <person name="Im W.T."/>
        </authorList>
    </citation>
    <scope>NUCLEOTIDE SEQUENCE [LARGE SCALE GENOMIC DNA]</scope>
    <source>
        <strain evidence="1 2">BO-59</strain>
    </source>
</reference>
<evidence type="ECO:0000313" key="1">
    <source>
        <dbReference type="EMBL" id="RNI34291.1"/>
    </source>
</evidence>
<dbReference type="Proteomes" id="UP000267223">
    <property type="component" value="Unassembled WGS sequence"/>
</dbReference>
<gene>
    <name evidence="1" type="ORF">EFY79_16485</name>
</gene>
<proteinExistence type="predicted"/>
<dbReference type="InterPro" id="IPR036188">
    <property type="entry name" value="FAD/NAD-bd_sf"/>
</dbReference>
<dbReference type="Gene3D" id="3.50.50.60">
    <property type="entry name" value="FAD/NAD(P)-binding domain"/>
    <property type="match status" value="1"/>
</dbReference>
<evidence type="ECO:0000313" key="2">
    <source>
        <dbReference type="Proteomes" id="UP000267223"/>
    </source>
</evidence>
<name>A0A3M9N975_9BACT</name>
<protein>
    <submittedName>
        <fullName evidence="1">Uncharacterized protein</fullName>
    </submittedName>
</protein>
<dbReference type="EMBL" id="RJJR01000014">
    <property type="protein sequence ID" value="RNI34291.1"/>
    <property type="molecule type" value="Genomic_DNA"/>
</dbReference>
<organism evidence="1 2">
    <name type="scientific">Hanamia caeni</name>
    <dbReference type="NCBI Taxonomy" id="2294116"/>
    <lineage>
        <taxon>Bacteria</taxon>
        <taxon>Pseudomonadati</taxon>
        <taxon>Bacteroidota</taxon>
        <taxon>Chitinophagia</taxon>
        <taxon>Chitinophagales</taxon>
        <taxon>Chitinophagaceae</taxon>
        <taxon>Hanamia</taxon>
    </lineage>
</organism>
<accession>A0A3M9N975</accession>
<dbReference type="AlphaFoldDB" id="A0A3M9N975"/>
<sequence>MVVGADGLHSNVRNLVFGDKSQIEKFYMENKALPQTQKITPTSARYFIANFIAVCKKQKICK</sequence>
<comment type="caution">
    <text evidence="1">The sequence shown here is derived from an EMBL/GenBank/DDBJ whole genome shotgun (WGS) entry which is preliminary data.</text>
</comment>
<keyword evidence="2" id="KW-1185">Reference proteome</keyword>